<feature type="compositionally biased region" description="Low complexity" evidence="1">
    <location>
        <begin position="438"/>
        <end position="449"/>
    </location>
</feature>
<evidence type="ECO:0000313" key="3">
    <source>
        <dbReference type="EMBL" id="OLY81042.1"/>
    </source>
</evidence>
<accession>A0A1R0GVX6</accession>
<feature type="compositionally biased region" description="Acidic residues" evidence="1">
    <location>
        <begin position="222"/>
        <end position="252"/>
    </location>
</feature>
<feature type="chain" id="PRO_5012932314" evidence="2">
    <location>
        <begin position="24"/>
        <end position="505"/>
    </location>
</feature>
<feature type="compositionally biased region" description="Polar residues" evidence="1">
    <location>
        <begin position="151"/>
        <end position="179"/>
    </location>
</feature>
<organism evidence="3 4">
    <name type="scientific">Smittium mucronatum</name>
    <dbReference type="NCBI Taxonomy" id="133383"/>
    <lineage>
        <taxon>Eukaryota</taxon>
        <taxon>Fungi</taxon>
        <taxon>Fungi incertae sedis</taxon>
        <taxon>Zoopagomycota</taxon>
        <taxon>Kickxellomycotina</taxon>
        <taxon>Harpellomycetes</taxon>
        <taxon>Harpellales</taxon>
        <taxon>Legeriomycetaceae</taxon>
        <taxon>Smittium</taxon>
    </lineage>
</organism>
<feature type="compositionally biased region" description="Acidic residues" evidence="1">
    <location>
        <begin position="197"/>
        <end position="206"/>
    </location>
</feature>
<keyword evidence="2" id="KW-0732">Signal</keyword>
<evidence type="ECO:0000313" key="4">
    <source>
        <dbReference type="Proteomes" id="UP000187455"/>
    </source>
</evidence>
<evidence type="ECO:0000256" key="1">
    <source>
        <dbReference type="SAM" id="MobiDB-lite"/>
    </source>
</evidence>
<dbReference type="AlphaFoldDB" id="A0A1R0GVX6"/>
<feature type="region of interest" description="Disordered" evidence="1">
    <location>
        <begin position="350"/>
        <end position="456"/>
    </location>
</feature>
<proteinExistence type="predicted"/>
<evidence type="ECO:0000256" key="2">
    <source>
        <dbReference type="SAM" id="SignalP"/>
    </source>
</evidence>
<feature type="compositionally biased region" description="Basic and acidic residues" evidence="1">
    <location>
        <begin position="181"/>
        <end position="196"/>
    </location>
</feature>
<reference evidence="3 4" key="1">
    <citation type="journal article" date="2016" name="Mol. Biol. Evol.">
        <title>Genome-Wide Survey of Gut Fungi (Harpellales) Reveals the First Horizontally Transferred Ubiquitin Gene from a Mosquito Host.</title>
        <authorList>
            <person name="Wang Y."/>
            <person name="White M.M."/>
            <person name="Kvist S."/>
            <person name="Moncalvo J.M."/>
        </authorList>
    </citation>
    <scope>NUCLEOTIDE SEQUENCE [LARGE SCALE GENOMIC DNA]</scope>
    <source>
        <strain evidence="3 4">ALG-7-W6</strain>
    </source>
</reference>
<feature type="compositionally biased region" description="Low complexity" evidence="1">
    <location>
        <begin position="355"/>
        <end position="373"/>
    </location>
</feature>
<sequence>MLFNINTSFYFLVAISSFGSVKCIQTTTSGQSSMTKTLSSAPSSHTLSPLSNIQHLRTKLISSPLPTNFHGIKESTHFPSKASAHFSSKVSAHFPSKMSAHFSSKASANFPSKVSAHFSSKGGEFSRTVSHKINSYSRSYTRKYVSSPIFSNHSGKNQNFASKTRMSRSFSDRNPSITRYSRKETNRTQTYSKDEYYFIDEDIEDQDNSRDNRYKKTASYDDGSDDDDNDDDGGDDSGDDGGDDGGDDDDSDQIIEEYARNHVSVLLSEPQEEKENLDNNILNNDLDKNAQQDIFKDNSQLEMHGYKKNKINSSDKRFYNENVIMDSDSSNQDLNQNRELQEQDVVEMYQNGDNGSKSSSMGAGSSNIDSSFPSFPPPIIPNDGSLSLSTESSSSRPTDGSGGLGAESSSSTPTVGSWSLGTGSLSSTSTGGSGSLGTGSSSSTPTEGSEINRGLVSDSGNNVIIVTVWNTITVQVSETQYMTTQTVTDVQQTVFTTILSSAVAF</sequence>
<dbReference type="EMBL" id="LSSL01002841">
    <property type="protein sequence ID" value="OLY81042.1"/>
    <property type="molecule type" value="Genomic_DNA"/>
</dbReference>
<dbReference type="Proteomes" id="UP000187455">
    <property type="component" value="Unassembled WGS sequence"/>
</dbReference>
<comment type="caution">
    <text evidence="3">The sequence shown here is derived from an EMBL/GenBank/DDBJ whole genome shotgun (WGS) entry which is preliminary data.</text>
</comment>
<feature type="region of interest" description="Disordered" evidence="1">
    <location>
        <begin position="151"/>
        <end position="252"/>
    </location>
</feature>
<keyword evidence="4" id="KW-1185">Reference proteome</keyword>
<gene>
    <name evidence="3" type="ORF">AYI68_g4854</name>
</gene>
<feature type="signal peptide" evidence="2">
    <location>
        <begin position="1"/>
        <end position="23"/>
    </location>
</feature>
<name>A0A1R0GVX6_9FUNG</name>
<feature type="compositionally biased region" description="Low complexity" evidence="1">
    <location>
        <begin position="381"/>
        <end position="399"/>
    </location>
</feature>
<feature type="compositionally biased region" description="Low complexity" evidence="1">
    <location>
        <begin position="406"/>
        <end position="430"/>
    </location>
</feature>
<protein>
    <submittedName>
        <fullName evidence="3">Uncharacterized protein</fullName>
    </submittedName>
</protein>